<evidence type="ECO:0000313" key="4">
    <source>
        <dbReference type="Proteomes" id="UP000199452"/>
    </source>
</evidence>
<dbReference type="PANTHER" id="PTHR41775">
    <property type="entry name" value="SECRETED PROTEIN-RELATED"/>
    <property type="match status" value="1"/>
</dbReference>
<feature type="domain" description="Peptidase M6-like" evidence="1">
    <location>
        <begin position="196"/>
        <end position="391"/>
    </location>
</feature>
<dbReference type="InterPro" id="IPR008757">
    <property type="entry name" value="Peptidase_M6-like_domain"/>
</dbReference>
<feature type="domain" description="Secretion system C-terminal sorting" evidence="2">
    <location>
        <begin position="579"/>
        <end position="642"/>
    </location>
</feature>
<accession>A0A1G6HQ80</accession>
<keyword evidence="3" id="KW-0378">Hydrolase</keyword>
<dbReference type="PANTHER" id="PTHR41775:SF1">
    <property type="entry name" value="PEPTIDASE M6-LIKE DOMAIN-CONTAINING PROTEIN"/>
    <property type="match status" value="1"/>
</dbReference>
<dbReference type="NCBIfam" id="TIGR04183">
    <property type="entry name" value="Por_Secre_tail"/>
    <property type="match status" value="1"/>
</dbReference>
<keyword evidence="3" id="KW-0482">Metalloprotease</keyword>
<protein>
    <submittedName>
        <fullName evidence="3">M6 family metalloprotease domain-containing protein/Por secretion system C-terminal sorting domain-containing protein</fullName>
    </submittedName>
</protein>
<keyword evidence="4" id="KW-1185">Reference proteome</keyword>
<dbReference type="OrthoDB" id="9813478at2"/>
<dbReference type="SUPFAM" id="SSF55486">
    <property type="entry name" value="Metalloproteases ('zincins'), catalytic domain"/>
    <property type="match status" value="1"/>
</dbReference>
<dbReference type="GO" id="GO:0008237">
    <property type="term" value="F:metallopeptidase activity"/>
    <property type="evidence" value="ECO:0007669"/>
    <property type="project" value="UniProtKB-KW"/>
</dbReference>
<keyword evidence="3" id="KW-0645">Protease</keyword>
<evidence type="ECO:0000313" key="3">
    <source>
        <dbReference type="EMBL" id="SDB96354.1"/>
    </source>
</evidence>
<evidence type="ECO:0000259" key="1">
    <source>
        <dbReference type="Pfam" id="PF05547"/>
    </source>
</evidence>
<dbReference type="AlphaFoldDB" id="A0A1G6HQ80"/>
<dbReference type="GO" id="GO:0006508">
    <property type="term" value="P:proteolysis"/>
    <property type="evidence" value="ECO:0007669"/>
    <property type="project" value="UniProtKB-KW"/>
</dbReference>
<sequence length="650" mass="70824">MLDISVYKVSTTKTIDLSIIYYYFYAPKNNQYTMRISFILALLFTVAFPTRQADASPAYPKPVQFTQPDGSTITLTLKGDEHAKWAMTTDGYTLMSNAKGYYEYATTDNRGMLKPSGVVAKNSENRSTEDAELLSGISKGLRYSKEQTQMLKSIRSIQNSEATRAFPTTGKRKLICILMGFKDKAFTKTQADFNNLFNQVNYSANGATGSVKDYYLENSYNKFNLTVTVAGPYTASHDMAFYGANDSDDGDVKADTLVVEAVSLANPSINYADYDNDNNDTVDGVYVIYAGYGEEVGAPADAIWAHAWQIPTTKPATTYDGKTIKDYSCSAELSGNSGSTMTSIGVICHEFGHVLGAPDYYDTDYEKSDGDFYGTGNWDLMAGGSWNNHGITPAHHNAFTKVNIYKWATATELSSSASIEIPASITNDKAFYRIPTTTTNEYYLLENRQQLGFDAKTPGHGLLIYHVDKDVTKHYNNNDINIKAPQLMYPVCASATTNPGTTVSSYGNISSGGCTFPGTSNKNTFSDQTIPSAKSSNGALSGIALTNITENTLTNVVTFNFTKSTTDVKVITASSINCYPSPFSNNLNISSQGPLKSITIYDLTGKIIVYQTATGENIQTVNTSALSNGYYLVKVVDANGIATTIKTVKQ</sequence>
<organism evidence="3 4">
    <name type="scientific">Williamwhitmania taraxaci</name>
    <dbReference type="NCBI Taxonomy" id="1640674"/>
    <lineage>
        <taxon>Bacteria</taxon>
        <taxon>Pseudomonadati</taxon>
        <taxon>Bacteroidota</taxon>
        <taxon>Bacteroidia</taxon>
        <taxon>Bacteroidales</taxon>
        <taxon>Williamwhitmaniaceae</taxon>
        <taxon>Williamwhitmania</taxon>
    </lineage>
</organism>
<dbReference type="Pfam" id="PF05547">
    <property type="entry name" value="Peptidase_M6"/>
    <property type="match status" value="1"/>
</dbReference>
<dbReference type="Pfam" id="PF18962">
    <property type="entry name" value="Por_Secre_tail"/>
    <property type="match status" value="1"/>
</dbReference>
<dbReference type="STRING" id="1640674.SAMN05216323_101260"/>
<dbReference type="NCBIfam" id="TIGR03296">
    <property type="entry name" value="M6dom_TIGR03296"/>
    <property type="match status" value="1"/>
</dbReference>
<reference evidence="3 4" key="1">
    <citation type="submission" date="2016-09" db="EMBL/GenBank/DDBJ databases">
        <authorList>
            <person name="Capua I."/>
            <person name="De Benedictis P."/>
            <person name="Joannis T."/>
            <person name="Lombin L.H."/>
            <person name="Cattoli G."/>
        </authorList>
    </citation>
    <scope>NUCLEOTIDE SEQUENCE [LARGE SCALE GENOMIC DNA]</scope>
    <source>
        <strain evidence="3 4">A7P-90m</strain>
    </source>
</reference>
<gene>
    <name evidence="3" type="ORF">SAMN05216323_101260</name>
</gene>
<name>A0A1G6HQ80_9BACT</name>
<dbReference type="InterPro" id="IPR026444">
    <property type="entry name" value="Secre_tail"/>
</dbReference>
<proteinExistence type="predicted"/>
<dbReference type="Proteomes" id="UP000199452">
    <property type="component" value="Unassembled WGS sequence"/>
</dbReference>
<dbReference type="EMBL" id="FMYP01000012">
    <property type="protein sequence ID" value="SDB96354.1"/>
    <property type="molecule type" value="Genomic_DNA"/>
</dbReference>
<evidence type="ECO:0000259" key="2">
    <source>
        <dbReference type="Pfam" id="PF18962"/>
    </source>
</evidence>